<name>A0AA41Z583_9HYPH</name>
<dbReference type="GO" id="GO:0043190">
    <property type="term" value="C:ATP-binding cassette (ABC) transporter complex"/>
    <property type="evidence" value="ECO:0007669"/>
    <property type="project" value="InterPro"/>
</dbReference>
<organism evidence="5 6">
    <name type="scientific">Lichenifustis flavocetrariae</name>
    <dbReference type="NCBI Taxonomy" id="2949735"/>
    <lineage>
        <taxon>Bacteria</taxon>
        <taxon>Pseudomonadati</taxon>
        <taxon>Pseudomonadota</taxon>
        <taxon>Alphaproteobacteria</taxon>
        <taxon>Hyphomicrobiales</taxon>
        <taxon>Lichenihabitantaceae</taxon>
        <taxon>Lichenifustis</taxon>
    </lineage>
</organism>
<evidence type="ECO:0000256" key="1">
    <source>
        <dbReference type="ARBA" id="ARBA00004418"/>
    </source>
</evidence>
<keyword evidence="3" id="KW-0732">Signal</keyword>
<dbReference type="RefSeq" id="WP_282586902.1">
    <property type="nucleotide sequence ID" value="NZ_JAMOIM010000016.1"/>
</dbReference>
<dbReference type="Pfam" id="PF00496">
    <property type="entry name" value="SBP_bac_5"/>
    <property type="match status" value="1"/>
</dbReference>
<dbReference type="PANTHER" id="PTHR30290">
    <property type="entry name" value="PERIPLASMIC BINDING COMPONENT OF ABC TRANSPORTER"/>
    <property type="match status" value="1"/>
</dbReference>
<keyword evidence="6" id="KW-1185">Reference proteome</keyword>
<dbReference type="InterPro" id="IPR039424">
    <property type="entry name" value="SBP_5"/>
</dbReference>
<comment type="subcellular location">
    <subcellularLocation>
        <location evidence="1">Periplasm</location>
    </subcellularLocation>
</comment>
<reference evidence="5" key="1">
    <citation type="submission" date="2022-05" db="EMBL/GenBank/DDBJ databases">
        <authorList>
            <person name="Pankratov T."/>
        </authorList>
    </citation>
    <scope>NUCLEOTIDE SEQUENCE</scope>
    <source>
        <strain evidence="5">BP6-180914</strain>
    </source>
</reference>
<gene>
    <name evidence="5" type="ORF">M8523_21130</name>
</gene>
<evidence type="ECO:0000256" key="2">
    <source>
        <dbReference type="ARBA" id="ARBA00005695"/>
    </source>
</evidence>
<proteinExistence type="inferred from homology"/>
<comment type="similarity">
    <text evidence="2">Belongs to the bacterial solute-binding protein 5 family.</text>
</comment>
<dbReference type="AlphaFoldDB" id="A0AA41Z583"/>
<protein>
    <submittedName>
        <fullName evidence="5">ABC transporter substrate-binding protein</fullName>
    </submittedName>
</protein>
<dbReference type="Gene3D" id="3.90.76.10">
    <property type="entry name" value="Dipeptide-binding Protein, Domain 1"/>
    <property type="match status" value="1"/>
</dbReference>
<dbReference type="GO" id="GO:0015833">
    <property type="term" value="P:peptide transport"/>
    <property type="evidence" value="ECO:0007669"/>
    <property type="project" value="TreeGrafter"/>
</dbReference>
<dbReference type="CDD" id="cd08512">
    <property type="entry name" value="PBP2_NikA_DppA_OppA_like_7"/>
    <property type="match status" value="1"/>
</dbReference>
<accession>A0AA41Z583</accession>
<evidence type="ECO:0000313" key="6">
    <source>
        <dbReference type="Proteomes" id="UP001165667"/>
    </source>
</evidence>
<dbReference type="InterPro" id="IPR000914">
    <property type="entry name" value="SBP_5_dom"/>
</dbReference>
<feature type="signal peptide" evidence="3">
    <location>
        <begin position="1"/>
        <end position="27"/>
    </location>
</feature>
<dbReference type="Proteomes" id="UP001165667">
    <property type="component" value="Unassembled WGS sequence"/>
</dbReference>
<sequence>MSDRLKLRALTGLALGALLAAPSMAHATTPADTLVMAKNIDDMISLDPAECYELTGVEVDANIYDRLVRNDPKDATKLVGGVADSWTVSPDGKTMTFKLHPGLTFTSGKPVTAEDAAFSLSRVIKLDKSPAFLISQLGWTKDNVDQMVKAVDPATLQITIGPNYASTLVLALMSSIVGSVVEKAVAMEHDQGGDLGNAWLKTHSAGSGPFALKSWKANESVVLDANPTYREGAPPLKRVIIRHVPEPAAQRLLIEKGDADVARDLSPDLVAAVAGNKDIKIVASPQAALHYVGINVKAAPLNNPKVRLALHYLVDYQGMADSFLKGQFQVHQTFWPSGFWAALDKNPFTFDPAKAKQLLTEAGYPNGFDITLDASNSSPYMTMAQAIQSSMAQGGVKVTILPGEQKSVITKFRARQHQLLLIYWGPDYMDPHSNADSFARNTDNSDTPATKPLAWRNSWLIPEISKRTEAAVEERDGVKREAMYKDLQQTLLDDSPFIIMFQEVKQTAERSNLQNFIVGPTQDVVYYGYAKK</sequence>
<feature type="chain" id="PRO_5041229678" evidence="3">
    <location>
        <begin position="28"/>
        <end position="532"/>
    </location>
</feature>
<dbReference type="PANTHER" id="PTHR30290:SF34">
    <property type="entry name" value="ABC TRANSPORTER, PERIPLASMIC OLIGO-PEPTIDE BINDING PROTEIN, PUTATIVE-RELATED"/>
    <property type="match status" value="1"/>
</dbReference>
<comment type="caution">
    <text evidence="5">The sequence shown here is derived from an EMBL/GenBank/DDBJ whole genome shotgun (WGS) entry which is preliminary data.</text>
</comment>
<dbReference type="Gene3D" id="3.10.105.10">
    <property type="entry name" value="Dipeptide-binding Protein, Domain 3"/>
    <property type="match status" value="1"/>
</dbReference>
<evidence type="ECO:0000256" key="3">
    <source>
        <dbReference type="SAM" id="SignalP"/>
    </source>
</evidence>
<dbReference type="InterPro" id="IPR030678">
    <property type="entry name" value="Peptide/Ni-bd"/>
</dbReference>
<evidence type="ECO:0000259" key="4">
    <source>
        <dbReference type="Pfam" id="PF00496"/>
    </source>
</evidence>
<dbReference type="Gene3D" id="3.40.190.10">
    <property type="entry name" value="Periplasmic binding protein-like II"/>
    <property type="match status" value="1"/>
</dbReference>
<dbReference type="SUPFAM" id="SSF53850">
    <property type="entry name" value="Periplasmic binding protein-like II"/>
    <property type="match status" value="1"/>
</dbReference>
<dbReference type="PIRSF" id="PIRSF002741">
    <property type="entry name" value="MppA"/>
    <property type="match status" value="1"/>
</dbReference>
<dbReference type="GO" id="GO:1904680">
    <property type="term" value="F:peptide transmembrane transporter activity"/>
    <property type="evidence" value="ECO:0007669"/>
    <property type="project" value="TreeGrafter"/>
</dbReference>
<dbReference type="EMBL" id="JAMOIM010000016">
    <property type="protein sequence ID" value="MCW6510525.1"/>
    <property type="molecule type" value="Genomic_DNA"/>
</dbReference>
<evidence type="ECO:0000313" key="5">
    <source>
        <dbReference type="EMBL" id="MCW6510525.1"/>
    </source>
</evidence>
<dbReference type="GO" id="GO:0030288">
    <property type="term" value="C:outer membrane-bounded periplasmic space"/>
    <property type="evidence" value="ECO:0007669"/>
    <property type="project" value="UniProtKB-ARBA"/>
</dbReference>
<feature type="domain" description="Solute-binding protein family 5" evidence="4">
    <location>
        <begin position="77"/>
        <end position="445"/>
    </location>
</feature>